<reference evidence="1 2" key="1">
    <citation type="submission" date="2019-06" db="EMBL/GenBank/DDBJ databases">
        <title>Whole genome sequence for Cellvibrionaceae sp. R142.</title>
        <authorList>
            <person name="Wang G."/>
        </authorList>
    </citation>
    <scope>NUCLEOTIDE SEQUENCE [LARGE SCALE GENOMIC DNA]</scope>
    <source>
        <strain evidence="1 2">R142</strain>
    </source>
</reference>
<dbReference type="Proteomes" id="UP000319732">
    <property type="component" value="Unassembled WGS sequence"/>
</dbReference>
<evidence type="ECO:0000313" key="2">
    <source>
        <dbReference type="Proteomes" id="UP000319732"/>
    </source>
</evidence>
<evidence type="ECO:0000313" key="1">
    <source>
        <dbReference type="EMBL" id="TQV67012.1"/>
    </source>
</evidence>
<comment type="caution">
    <text evidence="1">The sequence shown here is derived from an EMBL/GenBank/DDBJ whole genome shotgun (WGS) entry which is preliminary data.</text>
</comment>
<gene>
    <name evidence="1" type="ORF">FKG94_26450</name>
</gene>
<dbReference type="AlphaFoldDB" id="A0A545SPV1"/>
<protein>
    <submittedName>
        <fullName evidence="1">Uncharacterized protein</fullName>
    </submittedName>
</protein>
<sequence>MVKKVWQGKTGAVICFGRCKIKYEELVKHIEKEHFVESDTSRTHSGTERYWVFEVNGTALAFRYHDLTEELYVGSNQEFDHPDEIAAQYIPVPFEKETGEMWK</sequence>
<accession>A0A545SPV1</accession>
<name>A0A545SPV1_9GAMM</name>
<dbReference type="EMBL" id="VHSG01000037">
    <property type="protein sequence ID" value="TQV67012.1"/>
    <property type="molecule type" value="Genomic_DNA"/>
</dbReference>
<organism evidence="1 2">
    <name type="scientific">Exilibacterium tricleocarpae</name>
    <dbReference type="NCBI Taxonomy" id="2591008"/>
    <lineage>
        <taxon>Bacteria</taxon>
        <taxon>Pseudomonadati</taxon>
        <taxon>Pseudomonadota</taxon>
        <taxon>Gammaproteobacteria</taxon>
        <taxon>Cellvibrionales</taxon>
        <taxon>Cellvibrionaceae</taxon>
        <taxon>Exilibacterium</taxon>
    </lineage>
</organism>
<dbReference type="RefSeq" id="WP_142929961.1">
    <property type="nucleotide sequence ID" value="NZ_ML660113.1"/>
</dbReference>
<keyword evidence="2" id="KW-1185">Reference proteome</keyword>
<proteinExistence type="predicted"/>